<dbReference type="AlphaFoldDB" id="A0A165ZCB7"/>
<dbReference type="STRING" id="79200.A0A165ZCB7"/>
<reference evidence="1" key="1">
    <citation type="journal article" date="2016" name="Nat. Genet.">
        <title>A high-quality carrot genome assembly provides new insights into carotenoid accumulation and asterid genome evolution.</title>
        <authorList>
            <person name="Iorizzo M."/>
            <person name="Ellison S."/>
            <person name="Senalik D."/>
            <person name="Zeng P."/>
            <person name="Satapoomin P."/>
            <person name="Huang J."/>
            <person name="Bowman M."/>
            <person name="Iovene M."/>
            <person name="Sanseverino W."/>
            <person name="Cavagnaro P."/>
            <person name="Yildiz M."/>
            <person name="Macko-Podgorni A."/>
            <person name="Moranska E."/>
            <person name="Grzebelus E."/>
            <person name="Grzebelus D."/>
            <person name="Ashrafi H."/>
            <person name="Zheng Z."/>
            <person name="Cheng S."/>
            <person name="Spooner D."/>
            <person name="Van Deynze A."/>
            <person name="Simon P."/>
        </authorList>
    </citation>
    <scope>NUCLEOTIDE SEQUENCE [LARGE SCALE GENOMIC DNA]</scope>
    <source>
        <tissue evidence="1">Leaf</tissue>
    </source>
</reference>
<dbReference type="OMA" id="MHISYER"/>
<sequence length="304" mass="34949">MMKSPPSKALIIRVNLIFIAFFLVVYATLLLRPSSSAYHQNAAAVVRCSLRECHHKTDKRLNMKAVLEEPGDKLISNGTDLIRRERPSFLNEMRRGLKIGMVNMEDEDLSEWEMQGKVMHISYERVSELLEWKDLYPEWIDEEEELDGPSCPEIPMPRIQDYGYMDVIVVKVGCKWPEEGWGRDTQRLQLHLIAANMGVGRGKRDRNGRTKIVFLSKCRPMLELFPCHELIKQEGDWWLFKPDVVSLDHKLSMPVGSCNLALPLWGKGNDEFYDASKLPRSTKPTREAYATVLHSSEDYTAPSP</sequence>
<protein>
    <recommendedName>
        <fullName evidence="2">Hexosyltransferase</fullName>
    </recommendedName>
</protein>
<organism evidence="1">
    <name type="scientific">Daucus carota subsp. sativus</name>
    <name type="common">Carrot</name>
    <dbReference type="NCBI Taxonomy" id="79200"/>
    <lineage>
        <taxon>Eukaryota</taxon>
        <taxon>Viridiplantae</taxon>
        <taxon>Streptophyta</taxon>
        <taxon>Embryophyta</taxon>
        <taxon>Tracheophyta</taxon>
        <taxon>Spermatophyta</taxon>
        <taxon>Magnoliopsida</taxon>
        <taxon>eudicotyledons</taxon>
        <taxon>Gunneridae</taxon>
        <taxon>Pentapetalae</taxon>
        <taxon>asterids</taxon>
        <taxon>campanulids</taxon>
        <taxon>Apiales</taxon>
        <taxon>Apiaceae</taxon>
        <taxon>Apioideae</taxon>
        <taxon>Scandiceae</taxon>
        <taxon>Daucinae</taxon>
        <taxon>Daucus</taxon>
        <taxon>Daucus sect. Daucus</taxon>
    </lineage>
</organism>
<accession>A0A165ZCB7</accession>
<evidence type="ECO:0000313" key="1">
    <source>
        <dbReference type="EMBL" id="KZM99866.1"/>
    </source>
</evidence>
<evidence type="ECO:0008006" key="2">
    <source>
        <dbReference type="Google" id="ProtNLM"/>
    </source>
</evidence>
<dbReference type="Gramene" id="KZM99866">
    <property type="protein sequence ID" value="KZM99866"/>
    <property type="gene ID" value="DCAR_012772"/>
</dbReference>
<name>A0A165ZCB7_DAUCS</name>
<gene>
    <name evidence="1" type="ORF">DCAR_012772</name>
</gene>
<dbReference type="EMBL" id="LNRQ01000004">
    <property type="protein sequence ID" value="KZM99866.1"/>
    <property type="molecule type" value="Genomic_DNA"/>
</dbReference>
<proteinExistence type="predicted"/>
<comment type="caution">
    <text evidence="1">The sequence shown here is derived from an EMBL/GenBank/DDBJ whole genome shotgun (WGS) entry which is preliminary data.</text>
</comment>